<proteinExistence type="predicted"/>
<dbReference type="EMBL" id="MU970090">
    <property type="protein sequence ID" value="KAK9321793.1"/>
    <property type="molecule type" value="Genomic_DNA"/>
</dbReference>
<reference evidence="2" key="1">
    <citation type="journal article" date="2024" name="Front. Bioeng. Biotechnol.">
        <title>Genome-scale model development and genomic sequencing of the oleaginous clade Lipomyces.</title>
        <authorList>
            <person name="Czajka J.J."/>
            <person name="Han Y."/>
            <person name="Kim J."/>
            <person name="Mondo S.J."/>
            <person name="Hofstad B.A."/>
            <person name="Robles A."/>
            <person name="Haridas S."/>
            <person name="Riley R."/>
            <person name="LaButti K."/>
            <person name="Pangilinan J."/>
            <person name="Andreopoulos W."/>
            <person name="Lipzen A."/>
            <person name="Yan J."/>
            <person name="Wang M."/>
            <person name="Ng V."/>
            <person name="Grigoriev I.V."/>
            <person name="Spatafora J.W."/>
            <person name="Magnuson J.K."/>
            <person name="Baker S.E."/>
            <person name="Pomraning K.R."/>
        </authorList>
    </citation>
    <scope>NUCLEOTIDE SEQUENCE [LARGE SCALE GENOMIC DNA]</scope>
    <source>
        <strain evidence="2">CBS 10300</strain>
    </source>
</reference>
<keyword evidence="2" id="KW-1185">Reference proteome</keyword>
<evidence type="ECO:0000313" key="2">
    <source>
        <dbReference type="Proteomes" id="UP001489719"/>
    </source>
</evidence>
<comment type="caution">
    <text evidence="1">The sequence shown here is derived from an EMBL/GenBank/DDBJ whole genome shotgun (WGS) entry which is preliminary data.</text>
</comment>
<protein>
    <submittedName>
        <fullName evidence="1">Glyoxal oxidase N-terminus-domain-containing protein</fullName>
    </submittedName>
</protein>
<dbReference type="Proteomes" id="UP001489719">
    <property type="component" value="Unassembled WGS sequence"/>
</dbReference>
<sequence>MRYAFVLLFVLVSFTHALLFPKVSIFCAQNSFVSVCPHGQYCNEFNRCVPKRTGGHQQKRDGGSDVGSDDRYSIDGRCGPNHQDRVCDPNSTIYNGTCCSAAGWCGDTYLHCGTGCVSGCTTDYATPEPGDVSIDGRCGADFYGTVCPPGQCCSQYSYCGSGEDYCGISSSSEFPPSSSTSNGCRIDVITRTIVSTLSTTAAHTSTFKTSTLSATSPELSSESDSSLSKVASTTSIRYPTTESSSTVTSSRDAEMSSSAESSSTSESSSTAESSASSTLSSSASASLSSSYSSSFVKSSTSTTGEPVIGKPSISSVAPAAQSTLPVTTDGTCGITSGGTVCGDWIFGNCCSQYGYCGNTTAHCGAGCQSGDCTGDIDISPGEVAAPIASGNDGGKFDIVGQSGVPAMHAGLLPNGKVVFLDKVEDYSQVKLDTGYYAYSTEYDIDTNTYAPLAYKTNAFCSGGTYLANGDFISVGGNLDLAWLDPTVGDGFTGIRYLKRSRSSSEYDGQAWSEPGNKLDSARWYPTAQSLANGEIFVASGSLNGLDPTVPANNNPTWELLDKSGKSYSGSIPMDLLAHNQPYYMYPLVNLLRDGELFIFVSKSSIIFDVATNTTLKTLPDLPGDYRTYPNAGGSVMLPLSSSDEYVAEIMICGGGSYQDITSPTEASCGRIRPEEDDPTWQMEGMPKARDMIEGTLLPDGTSIWINGGHYGSQGFNLSTDPVYYPVLYDPSKAAGSRFTILTSSTIARLYHSVALLIPDGRIMVAGSNPVEMPILEPSEYTPYVTEFRVEIFTPPYLMGDKASRRPRSVTLSSTSLRNGESFTLKYIEGQENTSDVKVVLYHGGFVTHSTHMGHRMVYLDHTGFESGASANSMQTLTVSMPGTEYGSVTPPAPYLLFVVADGIPSIGVSVMVNEDISF</sequence>
<gene>
    <name evidence="1" type="ORF">V1517DRAFT_325405</name>
</gene>
<organism evidence="1 2">
    <name type="scientific">Lipomyces orientalis</name>
    <dbReference type="NCBI Taxonomy" id="1233043"/>
    <lineage>
        <taxon>Eukaryota</taxon>
        <taxon>Fungi</taxon>
        <taxon>Dikarya</taxon>
        <taxon>Ascomycota</taxon>
        <taxon>Saccharomycotina</taxon>
        <taxon>Lipomycetes</taxon>
        <taxon>Lipomycetales</taxon>
        <taxon>Lipomycetaceae</taxon>
        <taxon>Lipomyces</taxon>
    </lineage>
</organism>
<name>A0ACC3TKS8_9ASCO</name>
<accession>A0ACC3TKS8</accession>
<evidence type="ECO:0000313" key="1">
    <source>
        <dbReference type="EMBL" id="KAK9321793.1"/>
    </source>
</evidence>